<dbReference type="InterPro" id="IPR032466">
    <property type="entry name" value="Metal_Hydrolase"/>
</dbReference>
<dbReference type="GO" id="GO:0019748">
    <property type="term" value="P:secondary metabolic process"/>
    <property type="evidence" value="ECO:0007669"/>
    <property type="project" value="TreeGrafter"/>
</dbReference>
<evidence type="ECO:0000313" key="3">
    <source>
        <dbReference type="EMBL" id="HEC68349.1"/>
    </source>
</evidence>
<dbReference type="GO" id="GO:0016831">
    <property type="term" value="F:carboxy-lyase activity"/>
    <property type="evidence" value="ECO:0007669"/>
    <property type="project" value="InterPro"/>
</dbReference>
<dbReference type="AlphaFoldDB" id="A0A7C1ZNV7"/>
<reference evidence="3" key="1">
    <citation type="journal article" date="2020" name="mSystems">
        <title>Genome- and Community-Level Interaction Insights into Carbon Utilization and Element Cycling Functions of Hydrothermarchaeota in Hydrothermal Sediment.</title>
        <authorList>
            <person name="Zhou Z."/>
            <person name="Liu Y."/>
            <person name="Xu W."/>
            <person name="Pan J."/>
            <person name="Luo Z.H."/>
            <person name="Li M."/>
        </authorList>
    </citation>
    <scope>NUCLEOTIDE SEQUENCE [LARGE SCALE GENOMIC DNA]</scope>
    <source>
        <strain evidence="3">HyVt-389</strain>
    </source>
</reference>
<feature type="domain" description="Amidohydrolase-related" evidence="2">
    <location>
        <begin position="4"/>
        <end position="299"/>
    </location>
</feature>
<name>A0A7C1ZNV7_DESA2</name>
<dbReference type="PANTHER" id="PTHR21240">
    <property type="entry name" value="2-AMINO-3-CARBOXYLMUCONATE-6-SEMIALDEHYDE DECARBOXYLASE"/>
    <property type="match status" value="1"/>
</dbReference>
<dbReference type="Pfam" id="PF04909">
    <property type="entry name" value="Amidohydro_2"/>
    <property type="match status" value="1"/>
</dbReference>
<gene>
    <name evidence="3" type="ORF">ENI35_06035</name>
</gene>
<dbReference type="Gene3D" id="3.20.20.140">
    <property type="entry name" value="Metal-dependent hydrolases"/>
    <property type="match status" value="1"/>
</dbReference>
<evidence type="ECO:0000256" key="1">
    <source>
        <dbReference type="ARBA" id="ARBA00023239"/>
    </source>
</evidence>
<sequence length="300" mass="34382">MIFDAHTHWLPKKIIENAHFFSPVWGDIKRQLEVMDELKVDKALLVYPTTDAHKRMELKEVVRIYNNSIAEIINKYPQRFVGTAILPIDDAKAMVKEFEDIKKMGFKAISLATSFEGIYLDHERFYPLYEKAEISNMPIFVHPQIIAPIGYERVKDPLLTPVIEFVFDTTMCIGKLIGAGIFNKFENLKFIFAHLGGVMPFIKERFDGIYKMLRKRNIVKDLFAMPSECLKQIYVDTSGATSYSALMCTIEMVGADHILWGSDYPGNPDISNSIQAIEELKIPEEEKKNILGGNIKRLLK</sequence>
<dbReference type="EMBL" id="DRIH01000212">
    <property type="protein sequence ID" value="HEC68349.1"/>
    <property type="molecule type" value="Genomic_DNA"/>
</dbReference>
<dbReference type="PANTHER" id="PTHR21240:SF28">
    <property type="entry name" value="ISO-OROTATE DECARBOXYLASE (EUROFUNG)"/>
    <property type="match status" value="1"/>
</dbReference>
<evidence type="ECO:0000259" key="2">
    <source>
        <dbReference type="Pfam" id="PF04909"/>
    </source>
</evidence>
<dbReference type="SUPFAM" id="SSF51556">
    <property type="entry name" value="Metallo-dependent hydrolases"/>
    <property type="match status" value="1"/>
</dbReference>
<protein>
    <recommendedName>
        <fullName evidence="2">Amidohydrolase-related domain-containing protein</fullName>
    </recommendedName>
</protein>
<keyword evidence="1" id="KW-0456">Lyase</keyword>
<proteinExistence type="predicted"/>
<dbReference type="InterPro" id="IPR006680">
    <property type="entry name" value="Amidohydro-rel"/>
</dbReference>
<dbReference type="Proteomes" id="UP000885738">
    <property type="component" value="Unassembled WGS sequence"/>
</dbReference>
<dbReference type="GO" id="GO:0016787">
    <property type="term" value="F:hydrolase activity"/>
    <property type="evidence" value="ECO:0007669"/>
    <property type="project" value="InterPro"/>
</dbReference>
<comment type="caution">
    <text evidence="3">The sequence shown here is derived from an EMBL/GenBank/DDBJ whole genome shotgun (WGS) entry which is preliminary data.</text>
</comment>
<accession>A0A7C1ZNV7</accession>
<dbReference type="GO" id="GO:0005737">
    <property type="term" value="C:cytoplasm"/>
    <property type="evidence" value="ECO:0007669"/>
    <property type="project" value="TreeGrafter"/>
</dbReference>
<dbReference type="InterPro" id="IPR032465">
    <property type="entry name" value="ACMSD"/>
</dbReference>
<organism evidence="3">
    <name type="scientific">Desulfofervidus auxilii</name>
    <dbReference type="NCBI Taxonomy" id="1621989"/>
    <lineage>
        <taxon>Bacteria</taxon>
        <taxon>Pseudomonadati</taxon>
        <taxon>Thermodesulfobacteriota</taxon>
        <taxon>Candidatus Desulfofervidia</taxon>
        <taxon>Candidatus Desulfofervidales</taxon>
        <taxon>Candidatus Desulfofervidaceae</taxon>
        <taxon>Candidatus Desulfofervidus</taxon>
    </lineage>
</organism>